<evidence type="ECO:0000256" key="5">
    <source>
        <dbReference type="SAM" id="Phobius"/>
    </source>
</evidence>
<keyword evidence="3 5" id="KW-1133">Transmembrane helix</keyword>
<dbReference type="InterPro" id="IPR044839">
    <property type="entry name" value="NDR1-like"/>
</dbReference>
<gene>
    <name evidence="7" type="ORF">KP509_16G075400</name>
</gene>
<feature type="transmembrane region" description="Helical" evidence="5">
    <location>
        <begin position="48"/>
        <end position="74"/>
    </location>
</feature>
<protein>
    <recommendedName>
        <fullName evidence="6">Late embryogenesis abundant protein LEA-2 subgroup domain-containing protein</fullName>
    </recommendedName>
</protein>
<accession>A0A8T2T5R8</accession>
<sequence>MTDRRGVPWIGSADPAQFTKHSYQAAYATGRPPPHYYHRRQRSGCRKCCWCICASTFTFLLVFFVAASVIYLILNPKSPDFSMERAYVKAFNLTARPVKPEATRINGIDFYLQTDMNFTVQVSNPNKKIGVDFEHVDVGLGYGGIEAGKGTLLPFLLSAEEKKTVDLQLKGQDAALPKAVGMDLQNEMANNSTSMQVETLARVRLRFWGYRTKAFKTLLICNVILTKPIPQENASIRSTSCRFKFLSLMQ</sequence>
<dbReference type="AlphaFoldDB" id="A0A8T2T5R8"/>
<dbReference type="Pfam" id="PF03168">
    <property type="entry name" value="LEA_2"/>
    <property type="match status" value="1"/>
</dbReference>
<evidence type="ECO:0000313" key="7">
    <source>
        <dbReference type="EMBL" id="KAH7388439.1"/>
    </source>
</evidence>
<keyword evidence="8" id="KW-1185">Reference proteome</keyword>
<evidence type="ECO:0000259" key="6">
    <source>
        <dbReference type="Pfam" id="PF03168"/>
    </source>
</evidence>
<reference evidence="7" key="1">
    <citation type="submission" date="2021-08" db="EMBL/GenBank/DDBJ databases">
        <title>WGS assembly of Ceratopteris richardii.</title>
        <authorList>
            <person name="Marchant D.B."/>
            <person name="Chen G."/>
            <person name="Jenkins J."/>
            <person name="Shu S."/>
            <person name="Leebens-Mack J."/>
            <person name="Grimwood J."/>
            <person name="Schmutz J."/>
            <person name="Soltis P."/>
            <person name="Soltis D."/>
            <person name="Chen Z.-H."/>
        </authorList>
    </citation>
    <scope>NUCLEOTIDE SEQUENCE</scope>
    <source>
        <strain evidence="7">Whitten #5841</strain>
        <tissue evidence="7">Leaf</tissue>
    </source>
</reference>
<comment type="caution">
    <text evidence="7">The sequence shown here is derived from an EMBL/GenBank/DDBJ whole genome shotgun (WGS) entry which is preliminary data.</text>
</comment>
<dbReference type="GO" id="GO:0016020">
    <property type="term" value="C:membrane"/>
    <property type="evidence" value="ECO:0007669"/>
    <property type="project" value="UniProtKB-SubCell"/>
</dbReference>
<proteinExistence type="predicted"/>
<dbReference type="PANTHER" id="PTHR31234:SF2">
    <property type="entry name" value="OS05G0199100 PROTEIN"/>
    <property type="match status" value="1"/>
</dbReference>
<organism evidence="7 8">
    <name type="scientific">Ceratopteris richardii</name>
    <name type="common">Triangle waterfern</name>
    <dbReference type="NCBI Taxonomy" id="49495"/>
    <lineage>
        <taxon>Eukaryota</taxon>
        <taxon>Viridiplantae</taxon>
        <taxon>Streptophyta</taxon>
        <taxon>Embryophyta</taxon>
        <taxon>Tracheophyta</taxon>
        <taxon>Polypodiopsida</taxon>
        <taxon>Polypodiidae</taxon>
        <taxon>Polypodiales</taxon>
        <taxon>Pteridineae</taxon>
        <taxon>Pteridaceae</taxon>
        <taxon>Parkerioideae</taxon>
        <taxon>Ceratopteris</taxon>
    </lineage>
</organism>
<evidence type="ECO:0000256" key="2">
    <source>
        <dbReference type="ARBA" id="ARBA00022692"/>
    </source>
</evidence>
<evidence type="ECO:0000256" key="1">
    <source>
        <dbReference type="ARBA" id="ARBA00004167"/>
    </source>
</evidence>
<keyword evidence="2 5" id="KW-0812">Transmembrane</keyword>
<evidence type="ECO:0000256" key="3">
    <source>
        <dbReference type="ARBA" id="ARBA00022989"/>
    </source>
</evidence>
<dbReference type="InterPro" id="IPR004864">
    <property type="entry name" value="LEA_2"/>
</dbReference>
<dbReference type="EMBL" id="CM035421">
    <property type="protein sequence ID" value="KAH7388439.1"/>
    <property type="molecule type" value="Genomic_DNA"/>
</dbReference>
<feature type="domain" description="Late embryogenesis abundant protein LEA-2 subgroup" evidence="6">
    <location>
        <begin position="119"/>
        <end position="208"/>
    </location>
</feature>
<dbReference type="OMA" id="CICASTF"/>
<name>A0A8T2T5R8_CERRI</name>
<dbReference type="PANTHER" id="PTHR31234">
    <property type="entry name" value="LATE EMBRYOGENESIS ABUNDANT (LEA) HYDROXYPROLINE-RICH GLYCOPROTEIN FAMILY"/>
    <property type="match status" value="1"/>
</dbReference>
<dbReference type="GO" id="GO:0098542">
    <property type="term" value="P:defense response to other organism"/>
    <property type="evidence" value="ECO:0007669"/>
    <property type="project" value="InterPro"/>
</dbReference>
<comment type="subcellular location">
    <subcellularLocation>
        <location evidence="1">Membrane</location>
        <topology evidence="1">Single-pass membrane protein</topology>
    </subcellularLocation>
</comment>
<evidence type="ECO:0000313" key="8">
    <source>
        <dbReference type="Proteomes" id="UP000825935"/>
    </source>
</evidence>
<dbReference type="Proteomes" id="UP000825935">
    <property type="component" value="Chromosome 16"/>
</dbReference>
<keyword evidence="4 5" id="KW-0472">Membrane</keyword>
<dbReference type="OrthoDB" id="630676at2759"/>
<evidence type="ECO:0000256" key="4">
    <source>
        <dbReference type="ARBA" id="ARBA00023136"/>
    </source>
</evidence>